<feature type="signal peptide" evidence="1">
    <location>
        <begin position="1"/>
        <end position="19"/>
    </location>
</feature>
<reference evidence="2 3" key="1">
    <citation type="submission" date="2018-01" db="EMBL/GenBank/DDBJ databases">
        <authorList>
            <person name="Gaut B.S."/>
            <person name="Morton B.R."/>
            <person name="Clegg M.T."/>
            <person name="Duvall M.R."/>
        </authorList>
    </citation>
    <scope>NUCLEOTIDE SEQUENCE [LARGE SCALE GENOMIC DNA]</scope>
    <source>
        <strain evidence="2 3">HR-AV</strain>
    </source>
</reference>
<feature type="chain" id="PRO_5015670242" description="Outer membrane protein beta-barrel domain-containing protein" evidence="1">
    <location>
        <begin position="20"/>
        <end position="355"/>
    </location>
</feature>
<evidence type="ECO:0000313" key="2">
    <source>
        <dbReference type="EMBL" id="POY39024.1"/>
    </source>
</evidence>
<keyword evidence="3" id="KW-1185">Reference proteome</keyword>
<evidence type="ECO:0000256" key="1">
    <source>
        <dbReference type="SAM" id="SignalP"/>
    </source>
</evidence>
<dbReference type="OrthoDB" id="7593840at2"/>
<proteinExistence type="predicted"/>
<dbReference type="AlphaFoldDB" id="A0A2S5A944"/>
<comment type="caution">
    <text evidence="2">The sequence shown here is derived from an EMBL/GenBank/DDBJ whole genome shotgun (WGS) entry which is preliminary data.</text>
</comment>
<dbReference type="Proteomes" id="UP000236893">
    <property type="component" value="Unassembled WGS sequence"/>
</dbReference>
<organism evidence="2 3">
    <name type="scientific">Solitalea longa</name>
    <dbReference type="NCBI Taxonomy" id="2079460"/>
    <lineage>
        <taxon>Bacteria</taxon>
        <taxon>Pseudomonadati</taxon>
        <taxon>Bacteroidota</taxon>
        <taxon>Sphingobacteriia</taxon>
        <taxon>Sphingobacteriales</taxon>
        <taxon>Sphingobacteriaceae</taxon>
        <taxon>Solitalea</taxon>
    </lineage>
</organism>
<dbReference type="EMBL" id="PQVF01000001">
    <property type="protein sequence ID" value="POY39024.1"/>
    <property type="molecule type" value="Genomic_DNA"/>
</dbReference>
<name>A0A2S5A944_9SPHI</name>
<keyword evidence="1" id="KW-0732">Signal</keyword>
<accession>A0A2S5A944</accession>
<evidence type="ECO:0008006" key="4">
    <source>
        <dbReference type="Google" id="ProtNLM"/>
    </source>
</evidence>
<evidence type="ECO:0000313" key="3">
    <source>
        <dbReference type="Proteomes" id="UP000236893"/>
    </source>
</evidence>
<gene>
    <name evidence="2" type="ORF">C3K47_00555</name>
</gene>
<protein>
    <recommendedName>
        <fullName evidence="4">Outer membrane protein beta-barrel domain-containing protein</fullName>
    </recommendedName>
</protein>
<dbReference type="RefSeq" id="WP_103787127.1">
    <property type="nucleotide sequence ID" value="NZ_PQVF01000001.1"/>
</dbReference>
<sequence length="355" mass="40062">MKRALSLLILLCFCYTVKAQYTNVQPKKKRDQYIDSLKKTKYPYVFPALGQKARKQGIDVILPHGIMANGVYTKQNLKLNDLQVAFNDGAPISLDSIAKFDYITGEGYITNFRFDTYVFPFLNLYALAGTLTGHTTVSLAEPIKFTTTTSNPGQYYGLGVMLAGGFGSFWVTSDFNFAWTDLELLDHPVKTRLIGLRVGKAFKMPDHPQQNFALWVATQNQKVFNETSGKISAQDLGITGGKINDMQDQLDTWYQNLPPPKQQLYEGLYNRLNNGLADLESNLTNGSITYQFNKSLLTPWHVSLGGQWQINKHWQIRGEAGGAYKKQQYMLSVNYRFGIKGRNIMSGEKKESTPQ</sequence>